<evidence type="ECO:0000256" key="7">
    <source>
        <dbReference type="SAM" id="Phobius"/>
    </source>
</evidence>
<evidence type="ECO:0000313" key="10">
    <source>
        <dbReference type="Proteomes" id="UP001324427"/>
    </source>
</evidence>
<dbReference type="AlphaFoldDB" id="A0AAV9J4W6"/>
<protein>
    <recommendedName>
        <fullName evidence="8">Rhodopsin domain-containing protein</fullName>
    </recommendedName>
</protein>
<dbReference type="InterPro" id="IPR052337">
    <property type="entry name" value="SAT4-like"/>
</dbReference>
<gene>
    <name evidence="9" type="ORF">LTR36_009833</name>
</gene>
<feature type="transmembrane region" description="Helical" evidence="7">
    <location>
        <begin position="203"/>
        <end position="226"/>
    </location>
</feature>
<keyword evidence="3 7" id="KW-1133">Transmembrane helix</keyword>
<accession>A0AAV9J4W6</accession>
<feature type="region of interest" description="Disordered" evidence="6">
    <location>
        <begin position="392"/>
        <end position="411"/>
    </location>
</feature>
<dbReference type="PANTHER" id="PTHR33048:SF47">
    <property type="entry name" value="INTEGRAL MEMBRANE PROTEIN-RELATED"/>
    <property type="match status" value="1"/>
</dbReference>
<evidence type="ECO:0000256" key="1">
    <source>
        <dbReference type="ARBA" id="ARBA00004141"/>
    </source>
</evidence>
<feature type="transmembrane region" description="Helical" evidence="7">
    <location>
        <begin position="283"/>
        <end position="306"/>
    </location>
</feature>
<dbReference type="Pfam" id="PF20684">
    <property type="entry name" value="Fung_rhodopsin"/>
    <property type="match status" value="1"/>
</dbReference>
<evidence type="ECO:0000313" key="9">
    <source>
        <dbReference type="EMBL" id="KAK4540017.1"/>
    </source>
</evidence>
<feature type="region of interest" description="Disordered" evidence="6">
    <location>
        <begin position="354"/>
        <end position="375"/>
    </location>
</feature>
<feature type="transmembrane region" description="Helical" evidence="7">
    <location>
        <begin position="37"/>
        <end position="58"/>
    </location>
</feature>
<feature type="compositionally biased region" description="Polar residues" evidence="6">
    <location>
        <begin position="399"/>
        <end position="411"/>
    </location>
</feature>
<feature type="domain" description="Rhodopsin" evidence="8">
    <location>
        <begin position="54"/>
        <end position="299"/>
    </location>
</feature>
<feature type="transmembrane region" description="Helical" evidence="7">
    <location>
        <begin position="119"/>
        <end position="140"/>
    </location>
</feature>
<feature type="transmembrane region" description="Helical" evidence="7">
    <location>
        <begin position="152"/>
        <end position="183"/>
    </location>
</feature>
<evidence type="ECO:0000256" key="2">
    <source>
        <dbReference type="ARBA" id="ARBA00022692"/>
    </source>
</evidence>
<sequence length="433" mass="47684">MSSPIDSQAIKAALARPNYIPLDITAALLEESRDKSAIVAILFVGALVYVFVALRSYARVFITKHFGLDDWLALLTLILYTAFIALCIVLIHLGSGRHFAYIEYIMTNAVQNTTEVLDFVAHIVYTTALLACRLSGLAFYARIADRHGRLTWWIRGAAVFMICGYLPQLFLIVFHCLPVTGYWPYSFQAEVNNFTCLAWGEVYVTNSVISLICDMILFTIPATIVAQLKISRAGKLKLFCILMPGLLVIAISCARMYLVIVGQWDVDESWSYDPLLAVESSEIGSTLIALSIPALKPFFGSVFAFLDRTFVSTPRPDWYHPSGPTTGASQRNETRVIELDKYAAGAESRVAIAVQPATRSPQPSTAHSGASTGASDEKAYAPVDWVKYTATASRGGHTRSPSVRSNLSQTPMIRYQQDYTVSREAAPSATYVT</sequence>
<evidence type="ECO:0000256" key="5">
    <source>
        <dbReference type="ARBA" id="ARBA00038359"/>
    </source>
</evidence>
<name>A0AAV9J4W6_9PEZI</name>
<keyword evidence="10" id="KW-1185">Reference proteome</keyword>
<keyword evidence="2 7" id="KW-0812">Transmembrane</keyword>
<evidence type="ECO:0000259" key="8">
    <source>
        <dbReference type="Pfam" id="PF20684"/>
    </source>
</evidence>
<comment type="similarity">
    <text evidence="5">Belongs to the SAT4 family.</text>
</comment>
<dbReference type="PANTHER" id="PTHR33048">
    <property type="entry name" value="PTH11-LIKE INTEGRAL MEMBRANE PROTEIN (AFU_ORTHOLOGUE AFUA_5G11245)"/>
    <property type="match status" value="1"/>
</dbReference>
<keyword evidence="4 7" id="KW-0472">Membrane</keyword>
<proteinExistence type="inferred from homology"/>
<organism evidence="9 10">
    <name type="scientific">Oleoguttula mirabilis</name>
    <dbReference type="NCBI Taxonomy" id="1507867"/>
    <lineage>
        <taxon>Eukaryota</taxon>
        <taxon>Fungi</taxon>
        <taxon>Dikarya</taxon>
        <taxon>Ascomycota</taxon>
        <taxon>Pezizomycotina</taxon>
        <taxon>Dothideomycetes</taxon>
        <taxon>Dothideomycetidae</taxon>
        <taxon>Mycosphaerellales</taxon>
        <taxon>Teratosphaeriaceae</taxon>
        <taxon>Oleoguttula</taxon>
    </lineage>
</organism>
<comment type="subcellular location">
    <subcellularLocation>
        <location evidence="1">Membrane</location>
        <topology evidence="1">Multi-pass membrane protein</topology>
    </subcellularLocation>
</comment>
<dbReference type="Proteomes" id="UP001324427">
    <property type="component" value="Unassembled WGS sequence"/>
</dbReference>
<evidence type="ECO:0000256" key="3">
    <source>
        <dbReference type="ARBA" id="ARBA00022989"/>
    </source>
</evidence>
<feature type="compositionally biased region" description="Low complexity" evidence="6">
    <location>
        <begin position="364"/>
        <end position="374"/>
    </location>
</feature>
<dbReference type="GO" id="GO:0016020">
    <property type="term" value="C:membrane"/>
    <property type="evidence" value="ECO:0007669"/>
    <property type="project" value="UniProtKB-SubCell"/>
</dbReference>
<evidence type="ECO:0000256" key="6">
    <source>
        <dbReference type="SAM" id="MobiDB-lite"/>
    </source>
</evidence>
<evidence type="ECO:0000256" key="4">
    <source>
        <dbReference type="ARBA" id="ARBA00023136"/>
    </source>
</evidence>
<reference evidence="9 10" key="1">
    <citation type="submission" date="2021-11" db="EMBL/GenBank/DDBJ databases">
        <title>Black yeast isolated from Biological Soil Crust.</title>
        <authorList>
            <person name="Kurbessoian T."/>
        </authorList>
    </citation>
    <scope>NUCLEOTIDE SEQUENCE [LARGE SCALE GENOMIC DNA]</scope>
    <source>
        <strain evidence="9 10">CCFEE 5522</strain>
    </source>
</reference>
<dbReference type="InterPro" id="IPR049326">
    <property type="entry name" value="Rhodopsin_dom_fungi"/>
</dbReference>
<dbReference type="EMBL" id="JAVFHQ010000076">
    <property type="protein sequence ID" value="KAK4540017.1"/>
    <property type="molecule type" value="Genomic_DNA"/>
</dbReference>
<feature type="transmembrane region" description="Helical" evidence="7">
    <location>
        <begin position="238"/>
        <end position="263"/>
    </location>
</feature>
<feature type="transmembrane region" description="Helical" evidence="7">
    <location>
        <begin position="70"/>
        <end position="93"/>
    </location>
</feature>
<comment type="caution">
    <text evidence="9">The sequence shown here is derived from an EMBL/GenBank/DDBJ whole genome shotgun (WGS) entry which is preliminary data.</text>
</comment>